<protein>
    <submittedName>
        <fullName evidence="1">Uncharacterized protein</fullName>
    </submittedName>
</protein>
<sequence>MSIFKLKGQVVEKDIIPGFKLDFSTYNLFIRENIIYITSQKNFNPLKSLILSSSGFFENQETETINELYFDKKERLVVVYYPYNIFSFFLGSNKTKIILTGFTEQDKFKLKKFITTYISID</sequence>
<evidence type="ECO:0000313" key="2">
    <source>
        <dbReference type="Proteomes" id="UP001170959"/>
    </source>
</evidence>
<reference evidence="1" key="1">
    <citation type="submission" date="2020-06" db="EMBL/GenBank/DDBJ databases">
        <authorList>
            <person name="Dong N."/>
        </authorList>
    </citation>
    <scope>NUCLEOTIDE SEQUENCE</scope>
    <source>
        <strain evidence="1">R655-4</strain>
    </source>
</reference>
<organism evidence="1 2">
    <name type="scientific">Empedobacter brevis</name>
    <dbReference type="NCBI Taxonomy" id="247"/>
    <lineage>
        <taxon>Bacteria</taxon>
        <taxon>Pseudomonadati</taxon>
        <taxon>Bacteroidota</taxon>
        <taxon>Flavobacteriia</taxon>
        <taxon>Flavobacteriales</taxon>
        <taxon>Weeksellaceae</taxon>
        <taxon>Empedobacter</taxon>
    </lineage>
</organism>
<dbReference type="EMBL" id="JACAGJ010000009">
    <property type="protein sequence ID" value="MDM1073894.1"/>
    <property type="molecule type" value="Genomic_DNA"/>
</dbReference>
<name>A0AAJ1V8X4_9FLAO</name>
<evidence type="ECO:0000313" key="1">
    <source>
        <dbReference type="EMBL" id="MDM1073894.1"/>
    </source>
</evidence>
<gene>
    <name evidence="1" type="ORF">HX001_15505</name>
</gene>
<dbReference type="RefSeq" id="WP_286494266.1">
    <property type="nucleotide sequence ID" value="NZ_DAMAKU010000050.1"/>
</dbReference>
<proteinExistence type="predicted"/>
<comment type="caution">
    <text evidence="1">The sequence shown here is derived from an EMBL/GenBank/DDBJ whole genome shotgun (WGS) entry which is preliminary data.</text>
</comment>
<dbReference type="Proteomes" id="UP001170959">
    <property type="component" value="Unassembled WGS sequence"/>
</dbReference>
<reference evidence="1" key="2">
    <citation type="journal article" date="2022" name="Sci. Total Environ.">
        <title>Prevalence, transmission, and molecular epidemiology of tet(X)-positive bacteria among humans, animals, and environmental niches in China: An epidemiological, and genomic-based study.</title>
        <authorList>
            <person name="Dong N."/>
            <person name="Zeng Y."/>
            <person name="Cai C."/>
            <person name="Sun C."/>
            <person name="Lu J."/>
            <person name="Liu C."/>
            <person name="Zhou H."/>
            <person name="Sun Q."/>
            <person name="Shu L."/>
            <person name="Wang H."/>
            <person name="Wang Y."/>
            <person name="Wang S."/>
            <person name="Wu C."/>
            <person name="Chan E.W."/>
            <person name="Chen G."/>
            <person name="Shen Z."/>
            <person name="Chen S."/>
            <person name="Zhang R."/>
        </authorList>
    </citation>
    <scope>NUCLEOTIDE SEQUENCE</scope>
    <source>
        <strain evidence="1">R655-4</strain>
    </source>
</reference>
<dbReference type="AlphaFoldDB" id="A0AAJ1V8X4"/>
<accession>A0AAJ1V8X4</accession>